<dbReference type="AlphaFoldDB" id="R0JQU9"/>
<proteinExistence type="predicted"/>
<accession>R0JQU9</accession>
<dbReference type="EMBL" id="KB743316">
    <property type="protein sequence ID" value="EOA99526.1"/>
    <property type="molecule type" value="Genomic_DNA"/>
</dbReference>
<protein>
    <submittedName>
        <fullName evidence="2">Uncharacterized protein</fullName>
    </submittedName>
</protein>
<keyword evidence="3" id="KW-1185">Reference proteome</keyword>
<evidence type="ECO:0000313" key="3">
    <source>
        <dbReference type="Proteomes" id="UP000296049"/>
    </source>
</evidence>
<feature type="region of interest" description="Disordered" evidence="1">
    <location>
        <begin position="82"/>
        <end position="102"/>
    </location>
</feature>
<gene>
    <name evidence="2" type="ORF">Anapl_14270</name>
</gene>
<feature type="region of interest" description="Disordered" evidence="1">
    <location>
        <begin position="120"/>
        <end position="161"/>
    </location>
</feature>
<sequence length="223" mass="24576">MRERWNIMMGKEDYGRTDDSALHAVLYVTPSELTLAAEQKQMEWFASEKDETPASKSLRGRGKGERIIGKKQWREGKEMKTDNAIGNYGRGEEKETIRETDGEADEGLLCRGVTAWGGKRARSRSGFPSNRSFPQRPMTTKEASRSRAPVSGRAAGGPRGSAAVNRMGLTSWICSYEVLLVSAATFLSLQSKENAGLQRRGGLVFSVIEYAKKHAAVTVCNPL</sequence>
<feature type="compositionally biased region" description="Basic and acidic residues" evidence="1">
    <location>
        <begin position="90"/>
        <end position="101"/>
    </location>
</feature>
<dbReference type="Proteomes" id="UP000296049">
    <property type="component" value="Unassembled WGS sequence"/>
</dbReference>
<reference evidence="3" key="1">
    <citation type="journal article" date="2013" name="Nat. Genet.">
        <title>The duck genome and transcriptome provide insight into an avian influenza virus reservoir species.</title>
        <authorList>
            <person name="Huang Y."/>
            <person name="Li Y."/>
            <person name="Burt D.W."/>
            <person name="Chen H."/>
            <person name="Zhang Y."/>
            <person name="Qian W."/>
            <person name="Kim H."/>
            <person name="Gan S."/>
            <person name="Zhao Y."/>
            <person name="Li J."/>
            <person name="Yi K."/>
            <person name="Feng H."/>
            <person name="Zhu P."/>
            <person name="Li B."/>
            <person name="Liu Q."/>
            <person name="Fairley S."/>
            <person name="Magor K.E."/>
            <person name="Du Z."/>
            <person name="Hu X."/>
            <person name="Goodman L."/>
            <person name="Tafer H."/>
            <person name="Vignal A."/>
            <person name="Lee T."/>
            <person name="Kim K.W."/>
            <person name="Sheng Z."/>
            <person name="An Y."/>
            <person name="Searle S."/>
            <person name="Herrero J."/>
            <person name="Groenen M.A."/>
            <person name="Crooijmans R.P."/>
            <person name="Faraut T."/>
            <person name="Cai Q."/>
            <person name="Webster R.G."/>
            <person name="Aldridge J.R."/>
            <person name="Warren W.C."/>
            <person name="Bartschat S."/>
            <person name="Kehr S."/>
            <person name="Marz M."/>
            <person name="Stadler P.F."/>
            <person name="Smith J."/>
            <person name="Kraus R.H."/>
            <person name="Zhao Y."/>
            <person name="Ren L."/>
            <person name="Fei J."/>
            <person name="Morisson M."/>
            <person name="Kaiser P."/>
            <person name="Griffin D.K."/>
            <person name="Rao M."/>
            <person name="Pitel F."/>
            <person name="Wang J."/>
            <person name="Li N."/>
        </authorList>
    </citation>
    <scope>NUCLEOTIDE SEQUENCE [LARGE SCALE GENOMIC DNA]</scope>
</reference>
<name>R0JQU9_ANAPL</name>
<evidence type="ECO:0000313" key="2">
    <source>
        <dbReference type="EMBL" id="EOA99526.1"/>
    </source>
</evidence>
<organism evidence="2 3">
    <name type="scientific">Anas platyrhynchos</name>
    <name type="common">Mallard</name>
    <name type="synonym">Anas boschas</name>
    <dbReference type="NCBI Taxonomy" id="8839"/>
    <lineage>
        <taxon>Eukaryota</taxon>
        <taxon>Metazoa</taxon>
        <taxon>Chordata</taxon>
        <taxon>Craniata</taxon>
        <taxon>Vertebrata</taxon>
        <taxon>Euteleostomi</taxon>
        <taxon>Archelosauria</taxon>
        <taxon>Archosauria</taxon>
        <taxon>Dinosauria</taxon>
        <taxon>Saurischia</taxon>
        <taxon>Theropoda</taxon>
        <taxon>Coelurosauria</taxon>
        <taxon>Aves</taxon>
        <taxon>Neognathae</taxon>
        <taxon>Galloanserae</taxon>
        <taxon>Anseriformes</taxon>
        <taxon>Anatidae</taxon>
        <taxon>Anatinae</taxon>
        <taxon>Anas</taxon>
    </lineage>
</organism>
<evidence type="ECO:0000256" key="1">
    <source>
        <dbReference type="SAM" id="MobiDB-lite"/>
    </source>
</evidence>